<evidence type="ECO:0000313" key="2">
    <source>
        <dbReference type="EMBL" id="MBE6084791.1"/>
    </source>
</evidence>
<dbReference type="RefSeq" id="WP_303668851.1">
    <property type="nucleotide sequence ID" value="NZ_SVCA01000003.1"/>
</dbReference>
<dbReference type="PANTHER" id="PTHR40078:SF1">
    <property type="entry name" value="INTEGRAL MEMBRANE PROTEIN"/>
    <property type="match status" value="1"/>
</dbReference>
<reference evidence="2" key="1">
    <citation type="submission" date="2019-04" db="EMBL/GenBank/DDBJ databases">
        <title>Evolution of Biomass-Degrading Anaerobic Consortia Revealed by Metagenomics.</title>
        <authorList>
            <person name="Peng X."/>
        </authorList>
    </citation>
    <scope>NUCLEOTIDE SEQUENCE</scope>
    <source>
        <strain evidence="2">SIG242</strain>
    </source>
</reference>
<name>A0A927ZRY5_SELRU</name>
<organism evidence="2 3">
    <name type="scientific">Selenomonas ruminantium</name>
    <dbReference type="NCBI Taxonomy" id="971"/>
    <lineage>
        <taxon>Bacteria</taxon>
        <taxon>Bacillati</taxon>
        <taxon>Bacillota</taxon>
        <taxon>Negativicutes</taxon>
        <taxon>Selenomonadales</taxon>
        <taxon>Selenomonadaceae</taxon>
        <taxon>Selenomonas</taxon>
    </lineage>
</organism>
<feature type="transmembrane region" description="Helical" evidence="1">
    <location>
        <begin position="80"/>
        <end position="100"/>
    </location>
</feature>
<dbReference type="EMBL" id="SVCA01000003">
    <property type="protein sequence ID" value="MBE6084791.1"/>
    <property type="molecule type" value="Genomic_DNA"/>
</dbReference>
<evidence type="ECO:0000256" key="1">
    <source>
        <dbReference type="SAM" id="Phobius"/>
    </source>
</evidence>
<accession>A0A927ZRY5</accession>
<dbReference type="InterPro" id="IPR038750">
    <property type="entry name" value="YczE/YyaS-like"/>
</dbReference>
<keyword evidence="1" id="KW-0812">Transmembrane</keyword>
<keyword evidence="1" id="KW-0472">Membrane</keyword>
<dbReference type="Pfam" id="PF19700">
    <property type="entry name" value="DUF6198"/>
    <property type="match status" value="1"/>
</dbReference>
<feature type="transmembrane region" description="Helical" evidence="1">
    <location>
        <begin position="49"/>
        <end position="68"/>
    </location>
</feature>
<dbReference type="PANTHER" id="PTHR40078">
    <property type="entry name" value="INTEGRAL MEMBRANE PROTEIN-RELATED"/>
    <property type="match status" value="1"/>
</dbReference>
<feature type="transmembrane region" description="Helical" evidence="1">
    <location>
        <begin position="112"/>
        <end position="135"/>
    </location>
</feature>
<proteinExistence type="predicted"/>
<sequence length="241" mass="26579">MSVMLRYFLFVVAVIVQASGIALVVKSMLGTSPISSLPYVISLASPFTLGQMTFSINMLLVLGQYLLLRRAFDHIQFLQIPVTLIFSWFIDFFMEAWSWVIPTNYILQLLPLLIGTTLIAFGVAVQGIANVLMLPGEGIVYAVSRHFHIEFGKVKTANDVSLVSLAAVISLVYLGGIEGIREGTLISALITGTIARYFLKHLSKVDENGNLVFYPHFGEENKGAQDCPEQMISLENGCKIK</sequence>
<evidence type="ECO:0008006" key="4">
    <source>
        <dbReference type="Google" id="ProtNLM"/>
    </source>
</evidence>
<evidence type="ECO:0000313" key="3">
    <source>
        <dbReference type="Proteomes" id="UP000772151"/>
    </source>
</evidence>
<gene>
    <name evidence="2" type="ORF">E7203_04880</name>
</gene>
<keyword evidence="1" id="KW-1133">Transmembrane helix</keyword>
<feature type="transmembrane region" description="Helical" evidence="1">
    <location>
        <begin position="7"/>
        <end position="29"/>
    </location>
</feature>
<protein>
    <recommendedName>
        <fullName evidence="4">YitT family protein</fullName>
    </recommendedName>
</protein>
<dbReference type="Proteomes" id="UP000772151">
    <property type="component" value="Unassembled WGS sequence"/>
</dbReference>
<comment type="caution">
    <text evidence="2">The sequence shown here is derived from an EMBL/GenBank/DDBJ whole genome shotgun (WGS) entry which is preliminary data.</text>
</comment>
<dbReference type="AlphaFoldDB" id="A0A927ZRY5"/>